<dbReference type="Pfam" id="PF00535">
    <property type="entry name" value="Glycos_transf_2"/>
    <property type="match status" value="1"/>
</dbReference>
<dbReference type="PATRIC" id="fig|1132509.6.peg.3793"/>
<evidence type="ECO:0000313" key="3">
    <source>
        <dbReference type="Proteomes" id="UP000011566"/>
    </source>
</evidence>
<dbReference type="InterPro" id="IPR050834">
    <property type="entry name" value="Glycosyltransf_2"/>
</dbReference>
<dbReference type="OrthoDB" id="46222at2157"/>
<dbReference type="EMBL" id="AOMB01000043">
    <property type="protein sequence ID" value="EMA35737.1"/>
    <property type="molecule type" value="Genomic_DNA"/>
</dbReference>
<organism evidence="2 3">
    <name type="scientific">Halococcus hamelinensis 100A6</name>
    <dbReference type="NCBI Taxonomy" id="1132509"/>
    <lineage>
        <taxon>Archaea</taxon>
        <taxon>Methanobacteriati</taxon>
        <taxon>Methanobacteriota</taxon>
        <taxon>Stenosarchaea group</taxon>
        <taxon>Halobacteria</taxon>
        <taxon>Halobacteriales</taxon>
        <taxon>Halococcaceae</taxon>
        <taxon>Halococcus</taxon>
    </lineage>
</organism>
<dbReference type="Gene3D" id="3.90.550.10">
    <property type="entry name" value="Spore Coat Polysaccharide Biosynthesis Protein SpsA, Chain A"/>
    <property type="match status" value="1"/>
</dbReference>
<dbReference type="Proteomes" id="UP000011566">
    <property type="component" value="Unassembled WGS sequence"/>
</dbReference>
<evidence type="ECO:0000259" key="1">
    <source>
        <dbReference type="Pfam" id="PF00535"/>
    </source>
</evidence>
<dbReference type="RefSeq" id="WP_007695792.1">
    <property type="nucleotide sequence ID" value="NZ_AOMB01000043.1"/>
</dbReference>
<dbReference type="CDD" id="cd00761">
    <property type="entry name" value="Glyco_tranf_GTA_type"/>
    <property type="match status" value="1"/>
</dbReference>
<proteinExistence type="predicted"/>
<dbReference type="PANTHER" id="PTHR43685">
    <property type="entry name" value="GLYCOSYLTRANSFERASE"/>
    <property type="match status" value="1"/>
</dbReference>
<accession>M0LQ91</accession>
<keyword evidence="3" id="KW-1185">Reference proteome</keyword>
<feature type="domain" description="Glycosyltransferase 2-like" evidence="1">
    <location>
        <begin position="5"/>
        <end position="117"/>
    </location>
</feature>
<dbReference type="InterPro" id="IPR001173">
    <property type="entry name" value="Glyco_trans_2-like"/>
</dbReference>
<evidence type="ECO:0000313" key="2">
    <source>
        <dbReference type="EMBL" id="EMA35737.1"/>
    </source>
</evidence>
<dbReference type="GO" id="GO:0016740">
    <property type="term" value="F:transferase activity"/>
    <property type="evidence" value="ECO:0007669"/>
    <property type="project" value="UniProtKB-KW"/>
</dbReference>
<sequence length="309" mass="35477">MTLVSAILPTYNRASYLDGAIETVLAQTHEDCEVVVVDDGSTDGTRERLAAYADDDRVRVRHNEENRGISASMNRAAEVADGEFVCVLNDDDRWHETKVEKQLARFERASERCGVVYTGGVVRQGDSVVKVYDPERRGDIYPDVIARFGLHPHSSHMLRAECFDLGGFDPDFPRGVDWDHCIRLAREYEFEYVDERLVERIFHTDNISQQPTHGVEVNRLIWEKYREEIARYPDVERRLREKQCRARARVALSRGERRRAIGFARRALGYEYSAESAFIVVFAVLGQRALGTARKARDFAMNWRASADE</sequence>
<keyword evidence="2" id="KW-0808">Transferase</keyword>
<name>M0LQ91_9EURY</name>
<reference evidence="2 3" key="1">
    <citation type="journal article" date="2014" name="PLoS Genet.">
        <title>Phylogenetically driven sequencing of extremely halophilic archaea reveals strategies for static and dynamic osmo-response.</title>
        <authorList>
            <person name="Becker E.A."/>
            <person name="Seitzer P.M."/>
            <person name="Tritt A."/>
            <person name="Larsen D."/>
            <person name="Krusor M."/>
            <person name="Yao A.I."/>
            <person name="Wu D."/>
            <person name="Madern D."/>
            <person name="Eisen J.A."/>
            <person name="Darling A.E."/>
            <person name="Facciotti M.T."/>
        </authorList>
    </citation>
    <scope>NUCLEOTIDE SEQUENCE [LARGE SCALE GENOMIC DNA]</scope>
    <source>
        <strain evidence="2 3">100A6</strain>
    </source>
</reference>
<protein>
    <submittedName>
        <fullName evidence="2">Glycosyltransferase</fullName>
    </submittedName>
</protein>
<dbReference type="AlphaFoldDB" id="M0LQ91"/>
<gene>
    <name evidence="2" type="ORF">C447_16304</name>
</gene>
<dbReference type="InterPro" id="IPR029044">
    <property type="entry name" value="Nucleotide-diphossugar_trans"/>
</dbReference>
<dbReference type="SUPFAM" id="SSF53448">
    <property type="entry name" value="Nucleotide-diphospho-sugar transferases"/>
    <property type="match status" value="1"/>
</dbReference>
<comment type="caution">
    <text evidence="2">The sequence shown here is derived from an EMBL/GenBank/DDBJ whole genome shotgun (WGS) entry which is preliminary data.</text>
</comment>
<dbReference type="PANTHER" id="PTHR43685:SF2">
    <property type="entry name" value="GLYCOSYLTRANSFERASE 2-LIKE DOMAIN-CONTAINING PROTEIN"/>
    <property type="match status" value="1"/>
</dbReference>
<dbReference type="eggNOG" id="arCOG01385">
    <property type="taxonomic scope" value="Archaea"/>
</dbReference>